<organism evidence="1 2">
    <name type="scientific">Emiliania huxleyi (strain CCMP1516)</name>
    <dbReference type="NCBI Taxonomy" id="280463"/>
    <lineage>
        <taxon>Eukaryota</taxon>
        <taxon>Haptista</taxon>
        <taxon>Haptophyta</taxon>
        <taxon>Prymnesiophyceae</taxon>
        <taxon>Isochrysidales</taxon>
        <taxon>Noelaerhabdaceae</taxon>
        <taxon>Emiliania</taxon>
    </lineage>
</organism>
<reference evidence="1" key="2">
    <citation type="submission" date="2024-10" db="UniProtKB">
        <authorList>
            <consortium name="EnsemblProtists"/>
        </authorList>
    </citation>
    <scope>IDENTIFICATION</scope>
</reference>
<keyword evidence="2" id="KW-1185">Reference proteome</keyword>
<evidence type="ECO:0000313" key="1">
    <source>
        <dbReference type="EnsemblProtists" id="EOD14121"/>
    </source>
</evidence>
<reference evidence="2" key="1">
    <citation type="journal article" date="2013" name="Nature">
        <title>Pan genome of the phytoplankton Emiliania underpins its global distribution.</title>
        <authorList>
            <person name="Read B.A."/>
            <person name="Kegel J."/>
            <person name="Klute M.J."/>
            <person name="Kuo A."/>
            <person name="Lefebvre S.C."/>
            <person name="Maumus F."/>
            <person name="Mayer C."/>
            <person name="Miller J."/>
            <person name="Monier A."/>
            <person name="Salamov A."/>
            <person name="Young J."/>
            <person name="Aguilar M."/>
            <person name="Claverie J.M."/>
            <person name="Frickenhaus S."/>
            <person name="Gonzalez K."/>
            <person name="Herman E.K."/>
            <person name="Lin Y.C."/>
            <person name="Napier J."/>
            <person name="Ogata H."/>
            <person name="Sarno A.F."/>
            <person name="Shmutz J."/>
            <person name="Schroeder D."/>
            <person name="de Vargas C."/>
            <person name="Verret F."/>
            <person name="von Dassow P."/>
            <person name="Valentin K."/>
            <person name="Van de Peer Y."/>
            <person name="Wheeler G."/>
            <person name="Dacks J.B."/>
            <person name="Delwiche C.F."/>
            <person name="Dyhrman S.T."/>
            <person name="Glockner G."/>
            <person name="John U."/>
            <person name="Richards T."/>
            <person name="Worden A.Z."/>
            <person name="Zhang X."/>
            <person name="Grigoriev I.V."/>
            <person name="Allen A.E."/>
            <person name="Bidle K."/>
            <person name="Borodovsky M."/>
            <person name="Bowler C."/>
            <person name="Brownlee C."/>
            <person name="Cock J.M."/>
            <person name="Elias M."/>
            <person name="Gladyshev V.N."/>
            <person name="Groth M."/>
            <person name="Guda C."/>
            <person name="Hadaegh A."/>
            <person name="Iglesias-Rodriguez M.D."/>
            <person name="Jenkins J."/>
            <person name="Jones B.M."/>
            <person name="Lawson T."/>
            <person name="Leese F."/>
            <person name="Lindquist E."/>
            <person name="Lobanov A."/>
            <person name="Lomsadze A."/>
            <person name="Malik S.B."/>
            <person name="Marsh M.E."/>
            <person name="Mackinder L."/>
            <person name="Mock T."/>
            <person name="Mueller-Roeber B."/>
            <person name="Pagarete A."/>
            <person name="Parker M."/>
            <person name="Probert I."/>
            <person name="Quesneville H."/>
            <person name="Raines C."/>
            <person name="Rensing S.A."/>
            <person name="Riano-Pachon D.M."/>
            <person name="Richier S."/>
            <person name="Rokitta S."/>
            <person name="Shiraiwa Y."/>
            <person name="Soanes D.M."/>
            <person name="van der Giezen M."/>
            <person name="Wahlund T.M."/>
            <person name="Williams B."/>
            <person name="Wilson W."/>
            <person name="Wolfe G."/>
            <person name="Wurch L.L."/>
        </authorList>
    </citation>
    <scope>NUCLEOTIDE SEQUENCE</scope>
</reference>
<dbReference type="EnsemblProtists" id="EOD14121">
    <property type="protein sequence ID" value="EOD14121"/>
    <property type="gene ID" value="EMIHUDRAFT_212131"/>
</dbReference>
<evidence type="ECO:0000313" key="2">
    <source>
        <dbReference type="Proteomes" id="UP000013827"/>
    </source>
</evidence>
<dbReference type="Proteomes" id="UP000013827">
    <property type="component" value="Unassembled WGS sequence"/>
</dbReference>
<sequence>MGVPTPQCLKTQPSIVGRDDHFDWLSYKADGEAVRDTAAGAHDRGAELWSLAAWRGRAAVAAERAAAGGKKPTESECESRSAAGGDLRTCLQLELGERVGDG</sequence>
<proteinExistence type="predicted"/>
<accession>A0A0D3IS86</accession>
<protein>
    <submittedName>
        <fullName evidence="1">Uncharacterized protein</fullName>
    </submittedName>
</protein>
<name>A0A0D3IS86_EMIH1</name>
<dbReference type="PaxDb" id="2903-EOD14121"/>
<dbReference type="GeneID" id="17260318"/>
<dbReference type="RefSeq" id="XP_005766550.1">
    <property type="nucleotide sequence ID" value="XM_005766493.1"/>
</dbReference>
<dbReference type="AlphaFoldDB" id="A0A0D3IS86"/>
<dbReference type="HOGENOM" id="CLU_2282765_0_0_1"/>
<dbReference type="KEGG" id="ehx:EMIHUDRAFT_212131"/>